<accession>A0A699WY66</accession>
<dbReference type="GO" id="GO:0003964">
    <property type="term" value="F:RNA-directed DNA polymerase activity"/>
    <property type="evidence" value="ECO:0007669"/>
    <property type="project" value="UniProtKB-KW"/>
</dbReference>
<gene>
    <name evidence="1" type="ORF">Tci_924406</name>
</gene>
<reference evidence="1" key="1">
    <citation type="journal article" date="2019" name="Sci. Rep.">
        <title>Draft genome of Tanacetum cinerariifolium, the natural source of mosquito coil.</title>
        <authorList>
            <person name="Yamashiro T."/>
            <person name="Shiraishi A."/>
            <person name="Satake H."/>
            <person name="Nakayama K."/>
        </authorList>
    </citation>
    <scope>NUCLEOTIDE SEQUENCE</scope>
</reference>
<proteinExistence type="predicted"/>
<comment type="caution">
    <text evidence="1">The sequence shown here is derived from an EMBL/GenBank/DDBJ whole genome shotgun (WGS) entry which is preliminary data.</text>
</comment>
<organism evidence="1">
    <name type="scientific">Tanacetum cinerariifolium</name>
    <name type="common">Dalmatian daisy</name>
    <name type="synonym">Chrysanthemum cinerariifolium</name>
    <dbReference type="NCBI Taxonomy" id="118510"/>
    <lineage>
        <taxon>Eukaryota</taxon>
        <taxon>Viridiplantae</taxon>
        <taxon>Streptophyta</taxon>
        <taxon>Embryophyta</taxon>
        <taxon>Tracheophyta</taxon>
        <taxon>Spermatophyta</taxon>
        <taxon>Magnoliopsida</taxon>
        <taxon>eudicotyledons</taxon>
        <taxon>Gunneridae</taxon>
        <taxon>Pentapetalae</taxon>
        <taxon>asterids</taxon>
        <taxon>campanulids</taxon>
        <taxon>Asterales</taxon>
        <taxon>Asteraceae</taxon>
        <taxon>Asteroideae</taxon>
        <taxon>Anthemideae</taxon>
        <taxon>Anthemidinae</taxon>
        <taxon>Tanacetum</taxon>
    </lineage>
</organism>
<sequence length="85" mass="9574">QRSFDVVLRSVLERIVTASEPGFGDWQWRLATLPFAFGRLVVYCAGDVLNYAFLASRLQSAGLHTKLLWHAGIFDSRPNFDDALC</sequence>
<keyword evidence="1" id="KW-0695">RNA-directed DNA polymerase</keyword>
<evidence type="ECO:0000313" key="1">
    <source>
        <dbReference type="EMBL" id="GFD52437.1"/>
    </source>
</evidence>
<dbReference type="AlphaFoldDB" id="A0A699WY66"/>
<keyword evidence="1" id="KW-0808">Transferase</keyword>
<name>A0A699WY66_TANCI</name>
<protein>
    <submittedName>
        <fullName evidence="1">Putative reverse transcriptase domain-containing protein</fullName>
    </submittedName>
</protein>
<feature type="non-terminal residue" evidence="1">
    <location>
        <position position="1"/>
    </location>
</feature>
<dbReference type="EMBL" id="BKCJ011782298">
    <property type="protein sequence ID" value="GFD52437.1"/>
    <property type="molecule type" value="Genomic_DNA"/>
</dbReference>
<feature type="non-terminal residue" evidence="1">
    <location>
        <position position="85"/>
    </location>
</feature>
<keyword evidence="1" id="KW-0548">Nucleotidyltransferase</keyword>